<evidence type="ECO:0000313" key="3">
    <source>
        <dbReference type="Proteomes" id="UP001210380"/>
    </source>
</evidence>
<keyword evidence="1" id="KW-1133">Transmembrane helix</keyword>
<dbReference type="Proteomes" id="UP001210380">
    <property type="component" value="Unassembled WGS sequence"/>
</dbReference>
<feature type="transmembrane region" description="Helical" evidence="1">
    <location>
        <begin position="369"/>
        <end position="391"/>
    </location>
</feature>
<feature type="transmembrane region" description="Helical" evidence="1">
    <location>
        <begin position="309"/>
        <end position="331"/>
    </location>
</feature>
<evidence type="ECO:0000256" key="1">
    <source>
        <dbReference type="SAM" id="Phobius"/>
    </source>
</evidence>
<keyword evidence="1" id="KW-0812">Transmembrane</keyword>
<accession>A0ABT4V782</accession>
<feature type="transmembrane region" description="Helical" evidence="1">
    <location>
        <begin position="51"/>
        <end position="74"/>
    </location>
</feature>
<feature type="transmembrane region" description="Helical" evidence="1">
    <location>
        <begin position="12"/>
        <end position="31"/>
    </location>
</feature>
<feature type="transmembrane region" description="Helical" evidence="1">
    <location>
        <begin position="86"/>
        <end position="103"/>
    </location>
</feature>
<dbReference type="PANTHER" id="PTHR23523:SF2">
    <property type="entry name" value="2-NITROIMIDAZOLE TRANSPORTER"/>
    <property type="match status" value="1"/>
</dbReference>
<feature type="transmembrane region" description="Helical" evidence="1">
    <location>
        <begin position="215"/>
        <end position="238"/>
    </location>
</feature>
<feature type="transmembrane region" description="Helical" evidence="1">
    <location>
        <begin position="250"/>
        <end position="273"/>
    </location>
</feature>
<dbReference type="Gene3D" id="1.20.1250.20">
    <property type="entry name" value="MFS general substrate transporter like domains"/>
    <property type="match status" value="2"/>
</dbReference>
<feature type="transmembrane region" description="Helical" evidence="1">
    <location>
        <begin position="139"/>
        <end position="162"/>
    </location>
</feature>
<organism evidence="2 3">
    <name type="scientific">Saccharopolyspora oryzae</name>
    <dbReference type="NCBI Taxonomy" id="2997343"/>
    <lineage>
        <taxon>Bacteria</taxon>
        <taxon>Bacillati</taxon>
        <taxon>Actinomycetota</taxon>
        <taxon>Actinomycetes</taxon>
        <taxon>Pseudonocardiales</taxon>
        <taxon>Pseudonocardiaceae</taxon>
        <taxon>Saccharopolyspora</taxon>
    </lineage>
</organism>
<gene>
    <name evidence="2" type="ORF">OU415_30685</name>
</gene>
<dbReference type="Pfam" id="PF07690">
    <property type="entry name" value="MFS_1"/>
    <property type="match status" value="1"/>
</dbReference>
<keyword evidence="3" id="KW-1185">Reference proteome</keyword>
<dbReference type="InterPro" id="IPR052524">
    <property type="entry name" value="MFS_Cyanate_Porter"/>
</dbReference>
<dbReference type="PANTHER" id="PTHR23523">
    <property type="match status" value="1"/>
</dbReference>
<reference evidence="2 3" key="1">
    <citation type="submission" date="2022-11" db="EMBL/GenBank/DDBJ databases">
        <title>Draft genome sequence of Saccharopolyspora sp. WRP15-2 isolated from rhizosphere soils of wild rice in Thailand.</title>
        <authorList>
            <person name="Duangmal K."/>
            <person name="Kammanee S."/>
            <person name="Muangham S."/>
        </authorList>
    </citation>
    <scope>NUCLEOTIDE SEQUENCE [LARGE SCALE GENOMIC DNA]</scope>
    <source>
        <strain evidence="2 3">WRP15-2</strain>
    </source>
</reference>
<feature type="transmembrane region" description="Helical" evidence="1">
    <location>
        <begin position="285"/>
        <end position="303"/>
    </location>
</feature>
<dbReference type="CDD" id="cd17339">
    <property type="entry name" value="MFS_NIMT_CynX_like"/>
    <property type="match status" value="1"/>
</dbReference>
<dbReference type="RefSeq" id="WP_270952901.1">
    <property type="nucleotide sequence ID" value="NZ_JAQGLA010000077.1"/>
</dbReference>
<feature type="transmembrane region" description="Helical" evidence="1">
    <location>
        <begin position="109"/>
        <end position="127"/>
    </location>
</feature>
<proteinExistence type="predicted"/>
<dbReference type="EMBL" id="JAQGLA010000077">
    <property type="protein sequence ID" value="MDA3629831.1"/>
    <property type="molecule type" value="Genomic_DNA"/>
</dbReference>
<dbReference type="SUPFAM" id="SSF103473">
    <property type="entry name" value="MFS general substrate transporter"/>
    <property type="match status" value="1"/>
</dbReference>
<name>A0ABT4V782_9PSEU</name>
<dbReference type="InterPro" id="IPR036259">
    <property type="entry name" value="MFS_trans_sf"/>
</dbReference>
<keyword evidence="1" id="KW-0472">Membrane</keyword>
<feature type="transmembrane region" description="Helical" evidence="1">
    <location>
        <begin position="174"/>
        <end position="194"/>
    </location>
</feature>
<sequence length="409" mass="41744">MSTGVQQAPTRPAGTAAVATMVLIVLVALALRPPFTAVAPLLEAIQRDLGVSNTFAGVLTTLPVVCLGVFAFVAPTLRQRFGDEKVVVGCLVVLLVGNSLRAAGSTWTLLAGTVVVGAGIAVANVALPGLIKRDFPHNIPVITAVYTVCLTRGGAFAASIVVPVGTALGSAWQAPLGVLAVPVLVALVISAFVLRRGSGAPPQPSRPGLLWRTPLAWQVTAFMGLQSAMAYVVFGWLPTMLQGRGMSAELSGLALGIQAAVQSIGSLAVPVLCRRFRDQRPISTVLAICIALGFAGILVGPASGVWPSVIVLGVAQGASFGLALTVIGLRAPDSDTAAALSGMAQGIGYLIAATGPLLIGLLHDLAGTWTAPLALLMACCAAWLISGLLACRHRQVPSVQHGGHVTTRP</sequence>
<protein>
    <submittedName>
        <fullName evidence="2">MFS transporter</fullName>
    </submittedName>
</protein>
<feature type="transmembrane region" description="Helical" evidence="1">
    <location>
        <begin position="343"/>
        <end position="363"/>
    </location>
</feature>
<dbReference type="InterPro" id="IPR011701">
    <property type="entry name" value="MFS"/>
</dbReference>
<evidence type="ECO:0000313" key="2">
    <source>
        <dbReference type="EMBL" id="MDA3629831.1"/>
    </source>
</evidence>
<comment type="caution">
    <text evidence="2">The sequence shown here is derived from an EMBL/GenBank/DDBJ whole genome shotgun (WGS) entry which is preliminary data.</text>
</comment>